<feature type="domain" description="DUF8212" evidence="2">
    <location>
        <begin position="163"/>
        <end position="200"/>
    </location>
</feature>
<dbReference type="PANTHER" id="PTHR10622:SF12">
    <property type="entry name" value="HET DOMAIN-CONTAINING PROTEIN"/>
    <property type="match status" value="1"/>
</dbReference>
<keyword evidence="4" id="KW-1185">Reference proteome</keyword>
<accession>A0AAE0NGR9</accession>
<sequence length="248" mass="28196">MFGLPDLRVSWLARLLSLLLARHSSGLGCPLDAGWQKEPMNAFYLIANVAGPTALPHLGSWSPHNMRLINASTFQFQEFFDSQAPRYAILSHTWGTKNLTFKKGYQKIVHTCPLAAEQGLEWVWVDTCCIDESSSAELTEDAAYCLFGIFDVNMPLIYCEGSHAFQRLQEEIMLRSNDTTILLWEDNTTAPWKNTLLASSSADFSMHLQNRLSAVWSVSANLETQLEFSMTNKRMADRNLTLYRSYRR</sequence>
<gene>
    <name evidence="3" type="ORF">B0H63DRAFT_450586</name>
</gene>
<organism evidence="3 4">
    <name type="scientific">Podospora didyma</name>
    <dbReference type="NCBI Taxonomy" id="330526"/>
    <lineage>
        <taxon>Eukaryota</taxon>
        <taxon>Fungi</taxon>
        <taxon>Dikarya</taxon>
        <taxon>Ascomycota</taxon>
        <taxon>Pezizomycotina</taxon>
        <taxon>Sordariomycetes</taxon>
        <taxon>Sordariomycetidae</taxon>
        <taxon>Sordariales</taxon>
        <taxon>Podosporaceae</taxon>
        <taxon>Podospora</taxon>
    </lineage>
</organism>
<evidence type="ECO:0000313" key="3">
    <source>
        <dbReference type="EMBL" id="KAK3381223.1"/>
    </source>
</evidence>
<reference evidence="3" key="2">
    <citation type="submission" date="2023-06" db="EMBL/GenBank/DDBJ databases">
        <authorList>
            <consortium name="Lawrence Berkeley National Laboratory"/>
            <person name="Haridas S."/>
            <person name="Hensen N."/>
            <person name="Bonometti L."/>
            <person name="Westerberg I."/>
            <person name="Brannstrom I.O."/>
            <person name="Guillou S."/>
            <person name="Cros-Aarteil S."/>
            <person name="Calhoun S."/>
            <person name="Kuo A."/>
            <person name="Mondo S."/>
            <person name="Pangilinan J."/>
            <person name="Riley R."/>
            <person name="LaButti K."/>
            <person name="Andreopoulos B."/>
            <person name="Lipzen A."/>
            <person name="Chen C."/>
            <person name="Yanf M."/>
            <person name="Daum C."/>
            <person name="Ng V."/>
            <person name="Clum A."/>
            <person name="Steindorff A."/>
            <person name="Ohm R."/>
            <person name="Martin F."/>
            <person name="Silar P."/>
            <person name="Natvig D."/>
            <person name="Lalanne C."/>
            <person name="Gautier V."/>
            <person name="Ament-velasquez S.L."/>
            <person name="Kruys A."/>
            <person name="Hutchinson M.I."/>
            <person name="Powell A.J."/>
            <person name="Barry K."/>
            <person name="Miller A.N."/>
            <person name="Grigoriev I.V."/>
            <person name="Debuchy R."/>
            <person name="Gladieux P."/>
            <person name="Thoren M.H."/>
            <person name="Johannesson H."/>
        </authorList>
    </citation>
    <scope>NUCLEOTIDE SEQUENCE</scope>
    <source>
        <strain evidence="3">CBS 232.78</strain>
    </source>
</reference>
<feature type="chain" id="PRO_5041955179" description="DUF8212 domain-containing protein" evidence="1">
    <location>
        <begin position="27"/>
        <end position="248"/>
    </location>
</feature>
<dbReference type="InterPro" id="IPR058525">
    <property type="entry name" value="DUF8212"/>
</dbReference>
<comment type="caution">
    <text evidence="3">The sequence shown here is derived from an EMBL/GenBank/DDBJ whole genome shotgun (WGS) entry which is preliminary data.</text>
</comment>
<reference evidence="3" key="1">
    <citation type="journal article" date="2023" name="Mol. Phylogenet. Evol.">
        <title>Genome-scale phylogeny and comparative genomics of the fungal order Sordariales.</title>
        <authorList>
            <person name="Hensen N."/>
            <person name="Bonometti L."/>
            <person name="Westerberg I."/>
            <person name="Brannstrom I.O."/>
            <person name="Guillou S."/>
            <person name="Cros-Aarteil S."/>
            <person name="Calhoun S."/>
            <person name="Haridas S."/>
            <person name="Kuo A."/>
            <person name="Mondo S."/>
            <person name="Pangilinan J."/>
            <person name="Riley R."/>
            <person name="LaButti K."/>
            <person name="Andreopoulos B."/>
            <person name="Lipzen A."/>
            <person name="Chen C."/>
            <person name="Yan M."/>
            <person name="Daum C."/>
            <person name="Ng V."/>
            <person name="Clum A."/>
            <person name="Steindorff A."/>
            <person name="Ohm R.A."/>
            <person name="Martin F."/>
            <person name="Silar P."/>
            <person name="Natvig D.O."/>
            <person name="Lalanne C."/>
            <person name="Gautier V."/>
            <person name="Ament-Velasquez S.L."/>
            <person name="Kruys A."/>
            <person name="Hutchinson M.I."/>
            <person name="Powell A.J."/>
            <person name="Barry K."/>
            <person name="Miller A.N."/>
            <person name="Grigoriev I.V."/>
            <person name="Debuchy R."/>
            <person name="Gladieux P."/>
            <person name="Hiltunen Thoren M."/>
            <person name="Johannesson H."/>
        </authorList>
    </citation>
    <scope>NUCLEOTIDE SEQUENCE</scope>
    <source>
        <strain evidence="3">CBS 232.78</strain>
    </source>
</reference>
<feature type="signal peptide" evidence="1">
    <location>
        <begin position="1"/>
        <end position="26"/>
    </location>
</feature>
<dbReference type="Pfam" id="PF26640">
    <property type="entry name" value="DUF8212"/>
    <property type="match status" value="1"/>
</dbReference>
<name>A0AAE0NGR9_9PEZI</name>
<protein>
    <recommendedName>
        <fullName evidence="2">DUF8212 domain-containing protein</fullName>
    </recommendedName>
</protein>
<dbReference type="AlphaFoldDB" id="A0AAE0NGR9"/>
<dbReference type="Proteomes" id="UP001285441">
    <property type="component" value="Unassembled WGS sequence"/>
</dbReference>
<evidence type="ECO:0000256" key="1">
    <source>
        <dbReference type="SAM" id="SignalP"/>
    </source>
</evidence>
<evidence type="ECO:0000259" key="2">
    <source>
        <dbReference type="Pfam" id="PF26640"/>
    </source>
</evidence>
<evidence type="ECO:0000313" key="4">
    <source>
        <dbReference type="Proteomes" id="UP001285441"/>
    </source>
</evidence>
<dbReference type="EMBL" id="JAULSW010000005">
    <property type="protein sequence ID" value="KAK3381223.1"/>
    <property type="molecule type" value="Genomic_DNA"/>
</dbReference>
<keyword evidence="1" id="KW-0732">Signal</keyword>
<proteinExistence type="predicted"/>
<dbReference type="PANTHER" id="PTHR10622">
    <property type="entry name" value="HET DOMAIN-CONTAINING PROTEIN"/>
    <property type="match status" value="1"/>
</dbReference>